<dbReference type="KEGG" id="temp:RBB75_13270"/>
<dbReference type="AlphaFoldDB" id="A0AAU7Z9J1"/>
<dbReference type="RefSeq" id="WP_353068358.1">
    <property type="nucleotide sequence ID" value="NZ_CP132932.1"/>
</dbReference>
<reference evidence="1" key="2">
    <citation type="journal article" date="2024" name="Environ. Microbiol.">
        <title>Genome analysis and description of Tunturibacter gen. nov. expands the diversity of Terriglobia in tundra soils.</title>
        <authorList>
            <person name="Messyasz A."/>
            <person name="Mannisto M.K."/>
            <person name="Kerkhof L.J."/>
            <person name="Haggblom M.M."/>
        </authorList>
    </citation>
    <scope>NUCLEOTIDE SEQUENCE</scope>
    <source>
        <strain evidence="1">M8UP23</strain>
    </source>
</reference>
<dbReference type="EMBL" id="CP132932">
    <property type="protein sequence ID" value="XCB25417.1"/>
    <property type="molecule type" value="Genomic_DNA"/>
</dbReference>
<gene>
    <name evidence="1" type="ORF">RBB75_13270</name>
</gene>
<name>A0AAU7Z9J1_9BACT</name>
<protein>
    <submittedName>
        <fullName evidence="1">Uncharacterized protein</fullName>
    </submittedName>
</protein>
<accession>A0AAU7Z9J1</accession>
<evidence type="ECO:0000313" key="1">
    <source>
        <dbReference type="EMBL" id="XCB25417.1"/>
    </source>
</evidence>
<reference evidence="1" key="1">
    <citation type="submission" date="2023-08" db="EMBL/GenBank/DDBJ databases">
        <authorList>
            <person name="Messyasz A."/>
            <person name="Mannisto M.K."/>
            <person name="Kerkhof L.J."/>
            <person name="Haggblom M."/>
        </authorList>
    </citation>
    <scope>NUCLEOTIDE SEQUENCE</scope>
    <source>
        <strain evidence="1">M8UP23</strain>
    </source>
</reference>
<organism evidence="1">
    <name type="scientific">Tunturiibacter empetritectus</name>
    <dbReference type="NCBI Taxonomy" id="3069691"/>
    <lineage>
        <taxon>Bacteria</taxon>
        <taxon>Pseudomonadati</taxon>
        <taxon>Acidobacteriota</taxon>
        <taxon>Terriglobia</taxon>
        <taxon>Terriglobales</taxon>
        <taxon>Acidobacteriaceae</taxon>
        <taxon>Tunturiibacter</taxon>
    </lineage>
</organism>
<sequence length="64" mass="7379">MKKKLVFGEEKQKQIPPLRCGMTTKEQTTTTATALQRQPQLQTKKQLQRSDDIADLSMGFEFCF</sequence>
<proteinExistence type="predicted"/>